<name>A0A9W9A0B7_9AGAR</name>
<keyword evidence="3" id="KW-1185">Reference proteome</keyword>
<dbReference type="Proteomes" id="UP001150266">
    <property type="component" value="Unassembled WGS sequence"/>
</dbReference>
<organism evidence="2 3">
    <name type="scientific">Lentinula aciculospora</name>
    <dbReference type="NCBI Taxonomy" id="153920"/>
    <lineage>
        <taxon>Eukaryota</taxon>
        <taxon>Fungi</taxon>
        <taxon>Dikarya</taxon>
        <taxon>Basidiomycota</taxon>
        <taxon>Agaricomycotina</taxon>
        <taxon>Agaricomycetes</taxon>
        <taxon>Agaricomycetidae</taxon>
        <taxon>Agaricales</taxon>
        <taxon>Marasmiineae</taxon>
        <taxon>Omphalotaceae</taxon>
        <taxon>Lentinula</taxon>
    </lineage>
</organism>
<dbReference type="AlphaFoldDB" id="A0A9W9A0B7"/>
<dbReference type="OrthoDB" id="3011741at2759"/>
<evidence type="ECO:0000313" key="3">
    <source>
        <dbReference type="Proteomes" id="UP001150266"/>
    </source>
</evidence>
<sequence>MNDPYSAFKLPYESECFCTKYNFLGLVELPLLYYTLAMGSVNGHRHYLNNRLGYWPISLYSVQAKAHWPAPRTVNPNSLVQYSRVISGAVWPPPHHLSSLAIKGDSDYSSSPTSFQSIASAIQSAAIDSAEMVPGSTSDSDSENSSALFHTFEEESAQENEGSQTLPIHVDDNERNLAEELEPLSISVTS</sequence>
<feature type="region of interest" description="Disordered" evidence="1">
    <location>
        <begin position="130"/>
        <end position="170"/>
    </location>
</feature>
<gene>
    <name evidence="2" type="ORF">J3R30DRAFT_3524945</name>
</gene>
<reference evidence="2" key="1">
    <citation type="submission" date="2022-08" db="EMBL/GenBank/DDBJ databases">
        <title>A Global Phylogenomic Analysis of the Shiitake Genus Lentinula.</title>
        <authorList>
            <consortium name="DOE Joint Genome Institute"/>
            <person name="Sierra-Patev S."/>
            <person name="Min B."/>
            <person name="Naranjo-Ortiz M."/>
            <person name="Looney B."/>
            <person name="Konkel Z."/>
            <person name="Slot J.C."/>
            <person name="Sakamoto Y."/>
            <person name="Steenwyk J.L."/>
            <person name="Rokas A."/>
            <person name="Carro J."/>
            <person name="Camarero S."/>
            <person name="Ferreira P."/>
            <person name="Molpeceres G."/>
            <person name="Ruiz-Duenas F.J."/>
            <person name="Serrano A."/>
            <person name="Henrissat B."/>
            <person name="Drula E."/>
            <person name="Hughes K.W."/>
            <person name="Mata J.L."/>
            <person name="Ishikawa N.K."/>
            <person name="Vargas-Isla R."/>
            <person name="Ushijima S."/>
            <person name="Smith C.A."/>
            <person name="Ahrendt S."/>
            <person name="Andreopoulos W."/>
            <person name="He G."/>
            <person name="Labutti K."/>
            <person name="Lipzen A."/>
            <person name="Ng V."/>
            <person name="Riley R."/>
            <person name="Sandor L."/>
            <person name="Barry K."/>
            <person name="Martinez A.T."/>
            <person name="Xiao Y."/>
            <person name="Gibbons J.G."/>
            <person name="Terashima K."/>
            <person name="Grigoriev I.V."/>
            <person name="Hibbett D.S."/>
        </authorList>
    </citation>
    <scope>NUCLEOTIDE SEQUENCE</scope>
    <source>
        <strain evidence="2">JLM2183</strain>
    </source>
</reference>
<feature type="compositionally biased region" description="Low complexity" evidence="1">
    <location>
        <begin position="130"/>
        <end position="146"/>
    </location>
</feature>
<evidence type="ECO:0000256" key="1">
    <source>
        <dbReference type="SAM" id="MobiDB-lite"/>
    </source>
</evidence>
<protein>
    <submittedName>
        <fullName evidence="2">Uncharacterized protein</fullName>
    </submittedName>
</protein>
<evidence type="ECO:0000313" key="2">
    <source>
        <dbReference type="EMBL" id="KAJ4471432.1"/>
    </source>
</evidence>
<dbReference type="EMBL" id="JAOTPV010000022">
    <property type="protein sequence ID" value="KAJ4471432.1"/>
    <property type="molecule type" value="Genomic_DNA"/>
</dbReference>
<proteinExistence type="predicted"/>
<accession>A0A9W9A0B7</accession>
<comment type="caution">
    <text evidence="2">The sequence shown here is derived from an EMBL/GenBank/DDBJ whole genome shotgun (WGS) entry which is preliminary data.</text>
</comment>